<feature type="domain" description="Chitin-binding type-3" evidence="3">
    <location>
        <begin position="1855"/>
        <end position="1899"/>
    </location>
</feature>
<feature type="region of interest" description="Disordered" evidence="2">
    <location>
        <begin position="2599"/>
        <end position="2620"/>
    </location>
</feature>
<dbReference type="GeneID" id="95988281"/>
<dbReference type="InterPro" id="IPR003610">
    <property type="entry name" value="CBM5/12"/>
</dbReference>
<dbReference type="SMART" id="SM00495">
    <property type="entry name" value="ChtBD3"/>
    <property type="match status" value="8"/>
</dbReference>
<feature type="domain" description="Chitin-binding type-3" evidence="3">
    <location>
        <begin position="849"/>
        <end position="891"/>
    </location>
</feature>
<feature type="compositionally biased region" description="Low complexity" evidence="2">
    <location>
        <begin position="1193"/>
        <end position="1215"/>
    </location>
</feature>
<feature type="domain" description="Chitin-binding type-3" evidence="3">
    <location>
        <begin position="2548"/>
        <end position="2591"/>
    </location>
</feature>
<protein>
    <recommendedName>
        <fullName evidence="3">Chitin-binding type-3 domain-containing protein</fullName>
    </recommendedName>
</protein>
<evidence type="ECO:0000313" key="4">
    <source>
        <dbReference type="EMBL" id="KAL1407803.1"/>
    </source>
</evidence>
<feature type="region of interest" description="Disordered" evidence="2">
    <location>
        <begin position="1"/>
        <end position="64"/>
    </location>
</feature>
<feature type="compositionally biased region" description="Basic and acidic residues" evidence="2">
    <location>
        <begin position="1"/>
        <end position="19"/>
    </location>
</feature>
<feature type="region of interest" description="Disordered" evidence="2">
    <location>
        <begin position="1184"/>
        <end position="1215"/>
    </location>
</feature>
<organism evidence="4 5">
    <name type="scientific">Vanrija albida</name>
    <dbReference type="NCBI Taxonomy" id="181172"/>
    <lineage>
        <taxon>Eukaryota</taxon>
        <taxon>Fungi</taxon>
        <taxon>Dikarya</taxon>
        <taxon>Basidiomycota</taxon>
        <taxon>Agaricomycotina</taxon>
        <taxon>Tremellomycetes</taxon>
        <taxon>Trichosporonales</taxon>
        <taxon>Trichosporonaceae</taxon>
        <taxon>Vanrija</taxon>
    </lineage>
</organism>
<dbReference type="Gene3D" id="2.10.10.90">
    <property type="match status" value="2"/>
</dbReference>
<feature type="compositionally biased region" description="Basic residues" evidence="2">
    <location>
        <begin position="628"/>
        <end position="664"/>
    </location>
</feature>
<dbReference type="EMBL" id="JBBXJM010000005">
    <property type="protein sequence ID" value="KAL1407803.1"/>
    <property type="molecule type" value="Genomic_DNA"/>
</dbReference>
<feature type="region of interest" description="Disordered" evidence="2">
    <location>
        <begin position="1918"/>
        <end position="2017"/>
    </location>
</feature>
<dbReference type="InterPro" id="IPR036573">
    <property type="entry name" value="CBM_sf_5/12"/>
</dbReference>
<feature type="compositionally biased region" description="Polar residues" evidence="2">
    <location>
        <begin position="947"/>
        <end position="963"/>
    </location>
</feature>
<evidence type="ECO:0000256" key="2">
    <source>
        <dbReference type="SAM" id="MobiDB-lite"/>
    </source>
</evidence>
<comment type="caution">
    <text evidence="4">The sequence shown here is derived from an EMBL/GenBank/DDBJ whole genome shotgun (WGS) entry which is preliminary data.</text>
</comment>
<sequence>MPPKDPDEGRPPSPSKDDGWVGVTETPLTELAESVVNLPDEDKRRVSITESTASSSTAPTRSSWPSLLRAFARNRASATTAEPESIDEDERAQWVSGTTYATGDVVWVAEQPWRCETDHLSVVKPSGSRTSWTRLEYKTYTQKHYRYSTHARQESFAEATATSSSAAATLEVVAEAAVTQSETGEESTHVEVTEDAPINTRDLTTIEDTNIASSAAQAEASVATQTTEVTLHAPEAAAALVPDGVTTTAWQSPRASPVDLMLRGEGSGATAAFAAAEATAEVIAESKIDTTELTETETAALATVSGAEDTGSAAITVTETVGFTPAAEAATAIVLEGSVHPDVAFDHQVTTADFHTATAVATVEELAAHTASYASALVTHSATEHDTHKHEVLAWREIGSSDPSITVDNAGQTAEAGSFTGEALHTEVATQVTASSTSTASDSLDGHILVEHDCGASDKLTTSAVIATMGAESSHTTAASGDATAHDDEGQWQVYHRRRGSWRKDKAPAIPSPPPPSSSNDEAVEINDEVELDGAVELRGTTELGETAEPIVPAIVTEDAEEDQFSSTASTQSYAVAAWTEETHYAAGTVVSYNDKIYSCITDHTGDAPTEWANWALVEDPLSVANFKRPRRPGHHGSGHGKKHGQGHKRSVSRSLRRRRRREAHKAALGSVGSLSSDDESDIESDVGEGSGTVHAAGSNDDSAPSRAAEGILDIGFEGPLDISIEGTAALAEEFATAAVTEHAVASSTSGAATTLLAQSTATQSTIEATSSTNIQGAAYDATQASDAVEALARSLPAKKWAINKRYTKYAFVTFAGQLWLCLQEHVSLQAPSSGEYWRLANVKRVVQFRMWSSSERFATGALVLYNGLLYNALQESVGQVPVSGSYWTLYEQQDGTALVSRPVGETTRTVADASATVSVEAAAQTSDTVSTVVAADTTNQTTEVFSTTSSGFNHSAGSTPERPTTTAPVSPTTSIRSISTVSWSAGTTYTLDQVIWYRHEWWRCIQTHEAVDAPTQGEYWIRDVSASSSATIPQEAVMESTVDVFGSQAFDHPLELEEPALDEARESLSTSATVGDELTDGEATVNEAAGLSPELITIAATVASASGASSVASSTFEILTTEDMPSAASLNSAQVTAEVVDAATFAAENATESTTVATEATLAAIHASESTLAVDRAGFTAAHGQAASDQQETATASETSHSAAEPPLVSVATSATDTTVQLTSATGTTAESTSAFSVATESTVEGSASTSAAFAADTALQTHSAVENTTDSALAASLAAESTITNDSTVVVHRTFQSTDAISEAQGSRVIDNTARSVDSSTTFSSGLASSVHHTVAIGSETRGLASTVETFDVSEAPASASFVSSISVTQSTEATESTATVSESTAVHITDDAIRDVSTTTAPDGEAVHVLSGTLDIESTIEASEEGEHTALAASVTAALIVAAGTVVTQPTPIVDLTVQSTASASAETVESIEAVYKTTEPAAAVDQTTEPTVATDKTIESTVAIEQGAESLLAIEEIAESTTADVSEAERVPISDTDATGTTGLSALSQDATGQVEATDDVDVHAVSQAHSHEDAFETSSTVGRTNVEGELALTSEAAATATNTRSATADTSSFAFAMSSPAAAEAFAAQWVAEVQAQQSGIEATSVKNAAVASRAEQVTAQADMDAFLMAWESSAFGVGAAPDWSSTVFYTTGAIVSYGGQLWRCTKASVEVAPGEGGFWDRLGTRAKETTREATRETDTVTRVDDRANLAKVSAAFEEWYRDSSESRFVAGTQDNVGTFDQIAESSYASITVVSEWSSFIAYAANTVVSFEGSYWRSLETSVAGMTPAEGSLWVKVELKVHPVTTFEQHAEWESNVQYMAGTILWHNGEALSATTTHISSQEFASDEWVWEDAVEVLVATKSDVRTMSRRTSIAGDSPVRPDFGRSEAQFAPYSPPPSAGRFVPGTWPSPPRPLTAIEHRSPVRSEHRASRRIRASPPDSPILSPTRGGSSPPPLERLPSQSSERALPGHFPLSSRFMPAYPSPNSPPSLGAPLKLGGEVVNNPLRTPPGKATKLAGGPGISSTHSESHVELHVASGPGGSARPASVYMPGHFSTGPSHSTVISAPGVYDIVTPTATASTEIEENQAVSSTTVSKTVVSTESSVGAGTADNTDPQTNVASTSSGVKGISLAAAARITAAASKAARHARVTTFEEKAVWSADTLYDVDTVVWHGGAAWKCIAEHKAVVSPSTDLHWVKVDVGIFKPPPCPPGCKIDHAHTAASPIVSTAKSISHTATATASVETSAATTSSTEVTTTTASISRTTAEPQVAHTASSALATETAETLQIEIEYQPVTVADDHVLWVYGRSYAEDTVVWYDGVAWKSAFTHTSVETPSTLNTHWARVEDDAETSTPAAAMYSNDAATAVAAIRDSAARKLESDHDLLGSAPNLETVKEQPSTPVTTEKLGAMTRSLSLTSAEPSSTRFNSAARSVSDSIRQVNAPASVYGRIFSFTSRDTIADVATSEATRTDSVDTPTVSPTTHASGVETANTAQARVAMIQEHASWSINTVYASETVVWYDGVAWSCIKAHTSTAPPSEGEFWSVYREYLGPDEESTIKRTRTGSATAGIHKRSE</sequence>
<accession>A0ABR3PZJ4</accession>
<dbReference type="Gene3D" id="2.10.10.20">
    <property type="entry name" value="Carbohydrate-binding module superfamily 5/12"/>
    <property type="match status" value="2"/>
</dbReference>
<feature type="region of interest" description="Disordered" evidence="2">
    <location>
        <begin position="1525"/>
        <end position="1557"/>
    </location>
</feature>
<feature type="region of interest" description="Disordered" evidence="2">
    <location>
        <begin position="627"/>
        <end position="707"/>
    </location>
</feature>
<feature type="compositionally biased region" description="Polar residues" evidence="2">
    <location>
        <begin position="1540"/>
        <end position="1556"/>
    </location>
</feature>
<keyword evidence="5" id="KW-1185">Reference proteome</keyword>
<feature type="region of interest" description="Disordered" evidence="2">
    <location>
        <begin position="947"/>
        <end position="973"/>
    </location>
</feature>
<keyword evidence="1" id="KW-0378">Hydrolase</keyword>
<feature type="domain" description="Chitin-binding type-3" evidence="3">
    <location>
        <begin position="91"/>
        <end position="135"/>
    </location>
</feature>
<feature type="compositionally biased region" description="Low complexity" evidence="2">
    <location>
        <begin position="48"/>
        <end position="64"/>
    </location>
</feature>
<feature type="compositionally biased region" description="Acidic residues" evidence="2">
    <location>
        <begin position="677"/>
        <end position="687"/>
    </location>
</feature>
<feature type="domain" description="Chitin-binding type-3" evidence="3">
    <location>
        <begin position="1799"/>
        <end position="1842"/>
    </location>
</feature>
<feature type="domain" description="Chitin-binding type-3" evidence="3">
    <location>
        <begin position="1686"/>
        <end position="1728"/>
    </location>
</feature>
<gene>
    <name evidence="4" type="ORF">Q8F55_007238</name>
</gene>
<reference evidence="4 5" key="1">
    <citation type="submission" date="2023-08" db="EMBL/GenBank/DDBJ databases">
        <title>Annotated Genome Sequence of Vanrija albida AlHP1.</title>
        <authorList>
            <person name="Herzog R."/>
        </authorList>
    </citation>
    <scope>NUCLEOTIDE SEQUENCE [LARGE SCALE GENOMIC DNA]</scope>
    <source>
        <strain evidence="4 5">AlHP1</strain>
    </source>
</reference>
<feature type="region of interest" description="Disordered" evidence="2">
    <location>
        <begin position="2430"/>
        <end position="2452"/>
    </location>
</feature>
<feature type="compositionally biased region" description="Low complexity" evidence="2">
    <location>
        <begin position="964"/>
        <end position="973"/>
    </location>
</feature>
<evidence type="ECO:0000256" key="1">
    <source>
        <dbReference type="ARBA" id="ARBA00022801"/>
    </source>
</evidence>
<feature type="region of interest" description="Disordered" evidence="2">
    <location>
        <begin position="499"/>
        <end position="522"/>
    </location>
</feature>
<evidence type="ECO:0000259" key="3">
    <source>
        <dbReference type="SMART" id="SM00495"/>
    </source>
</evidence>
<evidence type="ECO:0000313" key="5">
    <source>
        <dbReference type="Proteomes" id="UP001565368"/>
    </source>
</evidence>
<feature type="domain" description="Chitin-binding type-3" evidence="3">
    <location>
        <begin position="576"/>
        <end position="618"/>
    </location>
</feature>
<feature type="region of interest" description="Disordered" evidence="2">
    <location>
        <begin position="2287"/>
        <end position="2313"/>
    </location>
</feature>
<dbReference type="SUPFAM" id="SSF51055">
    <property type="entry name" value="Carbohydrate binding domain"/>
    <property type="match status" value="2"/>
</dbReference>
<name>A0ABR3PZJ4_9TREE</name>
<feature type="domain" description="Chitin-binding type-3" evidence="3">
    <location>
        <begin position="2201"/>
        <end position="2244"/>
    </location>
</feature>
<feature type="compositionally biased region" description="Basic and acidic residues" evidence="2">
    <location>
        <begin position="1963"/>
        <end position="1974"/>
    </location>
</feature>
<feature type="compositionally biased region" description="Low complexity" evidence="2">
    <location>
        <begin position="2287"/>
        <end position="2311"/>
    </location>
</feature>
<dbReference type="Pfam" id="PF02839">
    <property type="entry name" value="CBM_5_12"/>
    <property type="match status" value="1"/>
</dbReference>
<dbReference type="Proteomes" id="UP001565368">
    <property type="component" value="Unassembled WGS sequence"/>
</dbReference>
<dbReference type="RefSeq" id="XP_069207747.1">
    <property type="nucleotide sequence ID" value="XM_069355676.1"/>
</dbReference>
<proteinExistence type="predicted"/>